<evidence type="ECO:0000313" key="4">
    <source>
        <dbReference type="Proteomes" id="UP000054166"/>
    </source>
</evidence>
<dbReference type="InterPro" id="IPR056884">
    <property type="entry name" value="NPHP3-like_N"/>
</dbReference>
<evidence type="ECO:0000256" key="1">
    <source>
        <dbReference type="ARBA" id="ARBA00022737"/>
    </source>
</evidence>
<sequence>MFDRLTLIIKLVTKATMNVDVSNSNIEAGGHVFSNNMINIYNNVPRALSDILKNHVNVNVAYDSLEREDEGVSICMESTQTEVLEKIRNWAQDKDGPPVCWLHGPAGSGKSTIAHTIAQEYDRNEPGKKLGFSYFFSRRNPDRSNMTKFVPTFAYQLAHFFPLVQDSMKQALEDGSILTKRRCDQFTNLIVQPIQSITMPASPIIVVIDGLDEYDQASGIFSLENLIHLLVHGLRQLPFRILFTSRYEPRIETLFSQISSDTYRVALQDYLDIGEVFDYLRSELSKVRENRKLPQGWPSEKDLRCLAKKSEGIWIYASTLVKFIDDEYDHPRRKLEIALEAHNGLDALFEQVLGDAQKYPHFDLVVGAIVFVRKSPSILVLQRLLQLKSVDDVRVALRGCSSILRVPDSDDDYIRPYHTSLLDYLKDPNRRRGRFVDPVKCNGTIVDSCIQLITANSGSDARFLSHVCLNWCHHIYMMLSHAKDVNDIKSNLGSGIVPFLKDWPQWLKHWARGCGDHEGLKRARDDLHSACGMVG</sequence>
<dbReference type="Proteomes" id="UP000054166">
    <property type="component" value="Unassembled WGS sequence"/>
</dbReference>
<evidence type="ECO:0000259" key="2">
    <source>
        <dbReference type="PROSITE" id="PS50837"/>
    </source>
</evidence>
<dbReference type="EMBL" id="KN832996">
    <property type="protein sequence ID" value="KIM81976.1"/>
    <property type="molecule type" value="Genomic_DNA"/>
</dbReference>
<dbReference type="InterPro" id="IPR007111">
    <property type="entry name" value="NACHT_NTPase"/>
</dbReference>
<dbReference type="STRING" id="765440.A0A0C3FS44"/>
<gene>
    <name evidence="3" type="ORF">PILCRDRAFT_480758</name>
</gene>
<dbReference type="Gene3D" id="3.40.50.300">
    <property type="entry name" value="P-loop containing nucleotide triphosphate hydrolases"/>
    <property type="match status" value="1"/>
</dbReference>
<dbReference type="SUPFAM" id="SSF52540">
    <property type="entry name" value="P-loop containing nucleoside triphosphate hydrolases"/>
    <property type="match status" value="1"/>
</dbReference>
<reference evidence="4" key="2">
    <citation type="submission" date="2015-01" db="EMBL/GenBank/DDBJ databases">
        <title>Evolutionary Origins and Diversification of the Mycorrhizal Mutualists.</title>
        <authorList>
            <consortium name="DOE Joint Genome Institute"/>
            <consortium name="Mycorrhizal Genomics Consortium"/>
            <person name="Kohler A."/>
            <person name="Kuo A."/>
            <person name="Nagy L.G."/>
            <person name="Floudas D."/>
            <person name="Copeland A."/>
            <person name="Barry K.W."/>
            <person name="Cichocki N."/>
            <person name="Veneault-Fourrey C."/>
            <person name="LaButti K."/>
            <person name="Lindquist E.A."/>
            <person name="Lipzen A."/>
            <person name="Lundell T."/>
            <person name="Morin E."/>
            <person name="Murat C."/>
            <person name="Riley R."/>
            <person name="Ohm R."/>
            <person name="Sun H."/>
            <person name="Tunlid A."/>
            <person name="Henrissat B."/>
            <person name="Grigoriev I.V."/>
            <person name="Hibbett D.S."/>
            <person name="Martin F."/>
        </authorList>
    </citation>
    <scope>NUCLEOTIDE SEQUENCE [LARGE SCALE GENOMIC DNA]</scope>
    <source>
        <strain evidence="4">F 1598</strain>
    </source>
</reference>
<feature type="domain" description="NACHT" evidence="2">
    <location>
        <begin position="98"/>
        <end position="246"/>
    </location>
</feature>
<dbReference type="Pfam" id="PF24883">
    <property type="entry name" value="NPHP3_N"/>
    <property type="match status" value="1"/>
</dbReference>
<accession>A0A0C3FS44</accession>
<keyword evidence="1" id="KW-0677">Repeat</keyword>
<keyword evidence="4" id="KW-1185">Reference proteome</keyword>
<evidence type="ECO:0000313" key="3">
    <source>
        <dbReference type="EMBL" id="KIM81976.1"/>
    </source>
</evidence>
<protein>
    <recommendedName>
        <fullName evidence="2">NACHT domain-containing protein</fullName>
    </recommendedName>
</protein>
<dbReference type="PANTHER" id="PTHR10039">
    <property type="entry name" value="AMELOGENIN"/>
    <property type="match status" value="1"/>
</dbReference>
<dbReference type="OrthoDB" id="4760524at2759"/>
<dbReference type="InParanoid" id="A0A0C3FS44"/>
<proteinExistence type="predicted"/>
<dbReference type="InterPro" id="IPR027417">
    <property type="entry name" value="P-loop_NTPase"/>
</dbReference>
<name>A0A0C3FS44_PILCF</name>
<organism evidence="3 4">
    <name type="scientific">Piloderma croceum (strain F 1598)</name>
    <dbReference type="NCBI Taxonomy" id="765440"/>
    <lineage>
        <taxon>Eukaryota</taxon>
        <taxon>Fungi</taxon>
        <taxon>Dikarya</taxon>
        <taxon>Basidiomycota</taxon>
        <taxon>Agaricomycotina</taxon>
        <taxon>Agaricomycetes</taxon>
        <taxon>Agaricomycetidae</taxon>
        <taxon>Atheliales</taxon>
        <taxon>Atheliaceae</taxon>
        <taxon>Piloderma</taxon>
    </lineage>
</organism>
<dbReference type="HOGENOM" id="CLU_000288_6_10_1"/>
<reference evidence="3 4" key="1">
    <citation type="submission" date="2014-04" db="EMBL/GenBank/DDBJ databases">
        <authorList>
            <consortium name="DOE Joint Genome Institute"/>
            <person name="Kuo A."/>
            <person name="Tarkka M."/>
            <person name="Buscot F."/>
            <person name="Kohler A."/>
            <person name="Nagy L.G."/>
            <person name="Floudas D."/>
            <person name="Copeland A."/>
            <person name="Barry K.W."/>
            <person name="Cichocki N."/>
            <person name="Veneault-Fourrey C."/>
            <person name="LaButti K."/>
            <person name="Lindquist E.A."/>
            <person name="Lipzen A."/>
            <person name="Lundell T."/>
            <person name="Morin E."/>
            <person name="Murat C."/>
            <person name="Sun H."/>
            <person name="Tunlid A."/>
            <person name="Henrissat B."/>
            <person name="Grigoriev I.V."/>
            <person name="Hibbett D.S."/>
            <person name="Martin F."/>
            <person name="Nordberg H.P."/>
            <person name="Cantor M.N."/>
            <person name="Hua S.X."/>
        </authorList>
    </citation>
    <scope>NUCLEOTIDE SEQUENCE [LARGE SCALE GENOMIC DNA]</scope>
    <source>
        <strain evidence="3 4">F 1598</strain>
    </source>
</reference>
<dbReference type="AlphaFoldDB" id="A0A0C3FS44"/>
<dbReference type="PROSITE" id="PS50837">
    <property type="entry name" value="NACHT"/>
    <property type="match status" value="1"/>
</dbReference>